<dbReference type="AlphaFoldDB" id="B8BSL9"/>
<dbReference type="HOGENOM" id="CLU_675277_0_0_1"/>
<reference evidence="2 3" key="2">
    <citation type="journal article" date="2008" name="Nature">
        <title>The Phaeodactylum genome reveals the evolutionary history of diatom genomes.</title>
        <authorList>
            <person name="Bowler C."/>
            <person name="Allen A.E."/>
            <person name="Badger J.H."/>
            <person name="Grimwood J."/>
            <person name="Jabbari K."/>
            <person name="Kuo A."/>
            <person name="Maheswari U."/>
            <person name="Martens C."/>
            <person name="Maumus F."/>
            <person name="Otillar R.P."/>
            <person name="Rayko E."/>
            <person name="Salamov A."/>
            <person name="Vandepoele K."/>
            <person name="Beszteri B."/>
            <person name="Gruber A."/>
            <person name="Heijde M."/>
            <person name="Katinka M."/>
            <person name="Mock T."/>
            <person name="Valentin K."/>
            <person name="Verret F."/>
            <person name="Berges J.A."/>
            <person name="Brownlee C."/>
            <person name="Cadoret J.P."/>
            <person name="Chiovitti A."/>
            <person name="Choi C.J."/>
            <person name="Coesel S."/>
            <person name="De Martino A."/>
            <person name="Detter J.C."/>
            <person name="Durkin C."/>
            <person name="Falciatore A."/>
            <person name="Fournet J."/>
            <person name="Haruta M."/>
            <person name="Huysman M.J."/>
            <person name="Jenkins B.D."/>
            <person name="Jiroutova K."/>
            <person name="Jorgensen R.E."/>
            <person name="Joubert Y."/>
            <person name="Kaplan A."/>
            <person name="Kroger N."/>
            <person name="Kroth P.G."/>
            <person name="La Roche J."/>
            <person name="Lindquist E."/>
            <person name="Lommer M."/>
            <person name="Martin-Jezequel V."/>
            <person name="Lopez P.J."/>
            <person name="Lucas S."/>
            <person name="Mangogna M."/>
            <person name="McGinnis K."/>
            <person name="Medlin L.K."/>
            <person name="Montsant A."/>
            <person name="Oudot-Le Secq M.P."/>
            <person name="Napoli C."/>
            <person name="Obornik M."/>
            <person name="Parker M.S."/>
            <person name="Petit J.L."/>
            <person name="Porcel B.M."/>
            <person name="Poulsen N."/>
            <person name="Robison M."/>
            <person name="Rychlewski L."/>
            <person name="Rynearson T.A."/>
            <person name="Schmutz J."/>
            <person name="Shapiro H."/>
            <person name="Siaut M."/>
            <person name="Stanley M."/>
            <person name="Sussman M.R."/>
            <person name="Taylor A.R."/>
            <person name="Vardi A."/>
            <person name="von Dassow P."/>
            <person name="Vyverman W."/>
            <person name="Willis A."/>
            <person name="Wyrwicz L.S."/>
            <person name="Rokhsar D.S."/>
            <person name="Weissenbach J."/>
            <person name="Armbrust E.V."/>
            <person name="Green B.R."/>
            <person name="Van de Peer Y."/>
            <person name="Grigoriev I.V."/>
        </authorList>
    </citation>
    <scope>NUCLEOTIDE SEQUENCE [LARGE SCALE GENOMIC DNA]</scope>
    <source>
        <strain evidence="2 3">CCMP1335</strain>
    </source>
</reference>
<dbReference type="RefSeq" id="XP_002286508.1">
    <property type="nucleotide sequence ID" value="XM_002286472.1"/>
</dbReference>
<dbReference type="InParanoid" id="B8BSL9"/>
<gene>
    <name evidence="2" type="ORF">THAPSDRAFT_21090</name>
</gene>
<proteinExistence type="predicted"/>
<dbReference type="GeneID" id="7445477"/>
<keyword evidence="3" id="KW-1185">Reference proteome</keyword>
<evidence type="ECO:0000256" key="1">
    <source>
        <dbReference type="SAM" id="MobiDB-lite"/>
    </source>
</evidence>
<protein>
    <submittedName>
        <fullName evidence="2">Uncharacterized protein</fullName>
    </submittedName>
</protein>
<dbReference type="EMBL" id="CM000638">
    <property type="protein sequence ID" value="EED96149.1"/>
    <property type="molecule type" value="Genomic_DNA"/>
</dbReference>
<dbReference type="KEGG" id="tps:THAPSDRAFT_21090"/>
<dbReference type="Proteomes" id="UP000001449">
    <property type="component" value="Chromosome 1"/>
</dbReference>
<sequence length="440" mass="50452">MTLTTSTDVFLKSEATHHEGDESYDHKGDVLLYSSLSLMIWVFTELRKFHHLPPTTHTHKKFNWWSPLSQNDCKGLRLLLNEVRFINENSSIADTEDGTWAPSAPSTSIKTHSHQQQQQHEREQIIEKALIIATVPYTSEHVLAIWTQLECIVSNYDKVVISAPDAPWSRDIIGQIVNEFKIRSETRIGNKIDTAFYVNNRYDAGLWCDGLKHNLGFGLEHEYHFRNSTKPRAVFLTNDSLVALRRYDNLTDEVTTATLSGKAKLVSLNGKVDDLETPNEDLWVESVYRGFTPDALPTFVRHTCGVGVGRQCKRLGTKAKFKRCIVETFEISLASEYQADEVGIMYPSYFPSIWNSSEWEKANGAVDPKDHWLKGGRYFDFLLESEHFPFRKKGIRRELPTQCTSLFTDKELLWFELLPYPSKETLSAHQQAMHASFGEQ</sequence>
<organism evidence="2 3">
    <name type="scientific">Thalassiosira pseudonana</name>
    <name type="common">Marine diatom</name>
    <name type="synonym">Cyclotella nana</name>
    <dbReference type="NCBI Taxonomy" id="35128"/>
    <lineage>
        <taxon>Eukaryota</taxon>
        <taxon>Sar</taxon>
        <taxon>Stramenopiles</taxon>
        <taxon>Ochrophyta</taxon>
        <taxon>Bacillariophyta</taxon>
        <taxon>Coscinodiscophyceae</taxon>
        <taxon>Thalassiosirophycidae</taxon>
        <taxon>Thalassiosirales</taxon>
        <taxon>Thalassiosiraceae</taxon>
        <taxon>Thalassiosira</taxon>
    </lineage>
</organism>
<evidence type="ECO:0000313" key="2">
    <source>
        <dbReference type="EMBL" id="EED96149.1"/>
    </source>
</evidence>
<dbReference type="PaxDb" id="35128-Thaps21090"/>
<name>B8BSL9_THAPS</name>
<feature type="compositionally biased region" description="Low complexity" evidence="1">
    <location>
        <begin position="106"/>
        <end position="118"/>
    </location>
</feature>
<reference evidence="2 3" key="1">
    <citation type="journal article" date="2004" name="Science">
        <title>The genome of the diatom Thalassiosira pseudonana: ecology, evolution, and metabolism.</title>
        <authorList>
            <person name="Armbrust E.V."/>
            <person name="Berges J.A."/>
            <person name="Bowler C."/>
            <person name="Green B.R."/>
            <person name="Martinez D."/>
            <person name="Putnam N.H."/>
            <person name="Zhou S."/>
            <person name="Allen A.E."/>
            <person name="Apt K.E."/>
            <person name="Bechner M."/>
            <person name="Brzezinski M.A."/>
            <person name="Chaal B.K."/>
            <person name="Chiovitti A."/>
            <person name="Davis A.K."/>
            <person name="Demarest M.S."/>
            <person name="Detter J.C."/>
            <person name="Glavina T."/>
            <person name="Goodstein D."/>
            <person name="Hadi M.Z."/>
            <person name="Hellsten U."/>
            <person name="Hildebrand M."/>
            <person name="Jenkins B.D."/>
            <person name="Jurka J."/>
            <person name="Kapitonov V.V."/>
            <person name="Kroger N."/>
            <person name="Lau W.W."/>
            <person name="Lane T.W."/>
            <person name="Larimer F.W."/>
            <person name="Lippmeier J.C."/>
            <person name="Lucas S."/>
            <person name="Medina M."/>
            <person name="Montsant A."/>
            <person name="Obornik M."/>
            <person name="Parker M.S."/>
            <person name="Palenik B."/>
            <person name="Pazour G.J."/>
            <person name="Richardson P.M."/>
            <person name="Rynearson T.A."/>
            <person name="Saito M.A."/>
            <person name="Schwartz D.C."/>
            <person name="Thamatrakoln K."/>
            <person name="Valentin K."/>
            <person name="Vardi A."/>
            <person name="Wilkerson F.P."/>
            <person name="Rokhsar D.S."/>
        </authorList>
    </citation>
    <scope>NUCLEOTIDE SEQUENCE [LARGE SCALE GENOMIC DNA]</scope>
    <source>
        <strain evidence="2 3">CCMP1335</strain>
    </source>
</reference>
<feature type="region of interest" description="Disordered" evidence="1">
    <location>
        <begin position="96"/>
        <end position="120"/>
    </location>
</feature>
<evidence type="ECO:0000313" key="3">
    <source>
        <dbReference type="Proteomes" id="UP000001449"/>
    </source>
</evidence>
<dbReference type="eggNOG" id="ENOG502T06A">
    <property type="taxonomic scope" value="Eukaryota"/>
</dbReference>
<accession>B8BSL9</accession>